<dbReference type="GO" id="GO:0003723">
    <property type="term" value="F:RNA binding"/>
    <property type="evidence" value="ECO:0007669"/>
    <property type="project" value="InterPro"/>
</dbReference>
<evidence type="ECO:0000313" key="7">
    <source>
        <dbReference type="Proteomes" id="UP000824145"/>
    </source>
</evidence>
<dbReference type="EMBL" id="DVNJ01000011">
    <property type="protein sequence ID" value="HIU62574.1"/>
    <property type="molecule type" value="Genomic_DNA"/>
</dbReference>
<dbReference type="PANTHER" id="PTHR43191:SF2">
    <property type="entry name" value="RRNA METHYLTRANSFERASE 3, MITOCHONDRIAL"/>
    <property type="match status" value="1"/>
</dbReference>
<dbReference type="Gene3D" id="3.30.1330.30">
    <property type="match status" value="1"/>
</dbReference>
<reference evidence="6" key="1">
    <citation type="submission" date="2020-10" db="EMBL/GenBank/DDBJ databases">
        <authorList>
            <person name="Gilroy R."/>
        </authorList>
    </citation>
    <scope>NUCLEOTIDE SEQUENCE</scope>
    <source>
        <strain evidence="6">9366</strain>
    </source>
</reference>
<organism evidence="6 7">
    <name type="scientific">Candidatus Caccalectryoclostridium excrementigallinarum</name>
    <dbReference type="NCBI Taxonomy" id="2840710"/>
    <lineage>
        <taxon>Bacteria</taxon>
        <taxon>Bacillati</taxon>
        <taxon>Bacillota</taxon>
        <taxon>Clostridia</taxon>
        <taxon>Christensenellales</taxon>
        <taxon>Christensenellaceae</taxon>
        <taxon>Christensenellaceae incertae sedis</taxon>
        <taxon>Candidatus Caccalectryoclostridium</taxon>
    </lineage>
</organism>
<dbReference type="GO" id="GO:0008173">
    <property type="term" value="F:RNA methyltransferase activity"/>
    <property type="evidence" value="ECO:0007669"/>
    <property type="project" value="InterPro"/>
</dbReference>
<dbReference type="GO" id="GO:0006396">
    <property type="term" value="P:RNA processing"/>
    <property type="evidence" value="ECO:0007669"/>
    <property type="project" value="InterPro"/>
</dbReference>
<dbReference type="Gene3D" id="3.40.1280.10">
    <property type="match status" value="1"/>
</dbReference>
<dbReference type="InterPro" id="IPR051259">
    <property type="entry name" value="rRNA_Methyltransferase"/>
</dbReference>
<protein>
    <submittedName>
        <fullName evidence="6">RNA methyltransferase</fullName>
    </submittedName>
</protein>
<dbReference type="AlphaFoldDB" id="A0A9D1MLR7"/>
<gene>
    <name evidence="6" type="ORF">IAB07_02250</name>
</gene>
<dbReference type="Proteomes" id="UP000824145">
    <property type="component" value="Unassembled WGS sequence"/>
</dbReference>
<evidence type="ECO:0000256" key="3">
    <source>
        <dbReference type="ARBA" id="ARBA00022679"/>
    </source>
</evidence>
<dbReference type="Pfam" id="PF00588">
    <property type="entry name" value="SpoU_methylase"/>
    <property type="match status" value="1"/>
</dbReference>
<evidence type="ECO:0000256" key="2">
    <source>
        <dbReference type="ARBA" id="ARBA00022603"/>
    </source>
</evidence>
<keyword evidence="3" id="KW-0808">Transferase</keyword>
<evidence type="ECO:0000256" key="1">
    <source>
        <dbReference type="ARBA" id="ARBA00007228"/>
    </source>
</evidence>
<keyword evidence="2 6" id="KW-0489">Methyltransferase</keyword>
<sequence length="252" mass="27116">MENYITSSTGAGVKRVKKLASSRAFRMSEGVVIAEGERIIRDLPLEAQIQTLYLLREKKDKYAYLSKRAQEVIYCSENVMRAMSDTSTPCGILALVRRPSNVFSSGNAVIADGISDPGNLGTIVRTAAACGVKNVLAAGCCDAFSPKVVRASMGGVFRTAIVECPREEAVAHARDFKIFALDMRGENVYNIKKSEFSGRYALAVGSEAFGLSEQLKAAAFKCVSLPMAGEMESLNAAVSLAVALYTVEYALK</sequence>
<reference evidence="6" key="2">
    <citation type="journal article" date="2021" name="PeerJ">
        <title>Extensive microbial diversity within the chicken gut microbiome revealed by metagenomics and culture.</title>
        <authorList>
            <person name="Gilroy R."/>
            <person name="Ravi A."/>
            <person name="Getino M."/>
            <person name="Pursley I."/>
            <person name="Horton D.L."/>
            <person name="Alikhan N.F."/>
            <person name="Baker D."/>
            <person name="Gharbi K."/>
            <person name="Hall N."/>
            <person name="Watson M."/>
            <person name="Adriaenssens E.M."/>
            <person name="Foster-Nyarko E."/>
            <person name="Jarju S."/>
            <person name="Secka A."/>
            <person name="Antonio M."/>
            <person name="Oren A."/>
            <person name="Chaudhuri R.R."/>
            <person name="La Ragione R."/>
            <person name="Hildebrand F."/>
            <person name="Pallen M.J."/>
        </authorList>
    </citation>
    <scope>NUCLEOTIDE SEQUENCE</scope>
    <source>
        <strain evidence="6">9366</strain>
    </source>
</reference>
<dbReference type="SUPFAM" id="SSF75217">
    <property type="entry name" value="alpha/beta knot"/>
    <property type="match status" value="1"/>
</dbReference>
<evidence type="ECO:0000259" key="5">
    <source>
        <dbReference type="Pfam" id="PF22435"/>
    </source>
</evidence>
<dbReference type="SUPFAM" id="SSF55315">
    <property type="entry name" value="L30e-like"/>
    <property type="match status" value="1"/>
</dbReference>
<proteinExistence type="inferred from homology"/>
<accession>A0A9D1MLR7</accession>
<dbReference type="InterPro" id="IPR001537">
    <property type="entry name" value="SpoU_MeTrfase"/>
</dbReference>
<evidence type="ECO:0000313" key="6">
    <source>
        <dbReference type="EMBL" id="HIU62574.1"/>
    </source>
</evidence>
<dbReference type="InterPro" id="IPR053888">
    <property type="entry name" value="MRM3-like_sub_bind"/>
</dbReference>
<feature type="domain" description="tRNA/rRNA methyltransferase SpoU type" evidence="4">
    <location>
        <begin position="108"/>
        <end position="245"/>
    </location>
</feature>
<feature type="domain" description="MRM3-like substrate binding" evidence="5">
    <location>
        <begin position="13"/>
        <end position="94"/>
    </location>
</feature>
<comment type="caution">
    <text evidence="6">The sequence shown here is derived from an EMBL/GenBank/DDBJ whole genome shotgun (WGS) entry which is preliminary data.</text>
</comment>
<dbReference type="InterPro" id="IPR029064">
    <property type="entry name" value="Ribosomal_eL30-like_sf"/>
</dbReference>
<evidence type="ECO:0000259" key="4">
    <source>
        <dbReference type="Pfam" id="PF00588"/>
    </source>
</evidence>
<dbReference type="InterPro" id="IPR029026">
    <property type="entry name" value="tRNA_m1G_MTases_N"/>
</dbReference>
<dbReference type="Pfam" id="PF22435">
    <property type="entry name" value="MRM3-like_sub_bind"/>
    <property type="match status" value="1"/>
</dbReference>
<dbReference type="InterPro" id="IPR029028">
    <property type="entry name" value="Alpha/beta_knot_MTases"/>
</dbReference>
<dbReference type="GO" id="GO:0032259">
    <property type="term" value="P:methylation"/>
    <property type="evidence" value="ECO:0007669"/>
    <property type="project" value="UniProtKB-KW"/>
</dbReference>
<dbReference type="CDD" id="cd18095">
    <property type="entry name" value="SpoU-like_rRNA-MTase"/>
    <property type="match status" value="1"/>
</dbReference>
<name>A0A9D1MLR7_9FIRM</name>
<dbReference type="PANTHER" id="PTHR43191">
    <property type="entry name" value="RRNA METHYLTRANSFERASE 3"/>
    <property type="match status" value="1"/>
</dbReference>
<comment type="similarity">
    <text evidence="1">Belongs to the class IV-like SAM-binding methyltransferase superfamily. RNA methyltransferase TrmH family.</text>
</comment>